<feature type="region of interest" description="Disordered" evidence="10">
    <location>
        <begin position="636"/>
        <end position="655"/>
    </location>
</feature>
<evidence type="ECO:0000256" key="8">
    <source>
        <dbReference type="ARBA" id="ARBA00023136"/>
    </source>
</evidence>
<evidence type="ECO:0000256" key="10">
    <source>
        <dbReference type="SAM" id="MobiDB-lite"/>
    </source>
</evidence>
<evidence type="ECO:0000256" key="5">
    <source>
        <dbReference type="ARBA" id="ARBA00022729"/>
    </source>
</evidence>
<evidence type="ECO:0000256" key="4">
    <source>
        <dbReference type="ARBA" id="ARBA00022692"/>
    </source>
</evidence>
<evidence type="ECO:0000256" key="3">
    <source>
        <dbReference type="ARBA" id="ARBA00022449"/>
    </source>
</evidence>
<feature type="region of interest" description="Disordered" evidence="10">
    <location>
        <begin position="29"/>
        <end position="125"/>
    </location>
</feature>
<comment type="subcellular location">
    <subcellularLocation>
        <location evidence="1">Membrane</location>
        <topology evidence="1">Multi-pass membrane protein</topology>
    </subcellularLocation>
</comment>
<feature type="region of interest" description="Disordered" evidence="10">
    <location>
        <begin position="265"/>
        <end position="414"/>
    </location>
</feature>
<dbReference type="GO" id="GO:0015386">
    <property type="term" value="F:potassium:proton antiporter activity"/>
    <property type="evidence" value="ECO:0007669"/>
    <property type="project" value="InterPro"/>
</dbReference>
<dbReference type="Gene3D" id="1.20.1530.20">
    <property type="match status" value="2"/>
</dbReference>
<feature type="compositionally biased region" description="Low complexity" evidence="10">
    <location>
        <begin position="384"/>
        <end position="398"/>
    </location>
</feature>
<protein>
    <recommendedName>
        <fullName evidence="12">Cation/H+ exchanger transmembrane domain-containing protein</fullName>
    </recommendedName>
</protein>
<dbReference type="EMBL" id="VLTM01000020">
    <property type="protein sequence ID" value="KAA0163772.1"/>
    <property type="molecule type" value="Genomic_DNA"/>
</dbReference>
<feature type="region of interest" description="Disordered" evidence="10">
    <location>
        <begin position="572"/>
        <end position="598"/>
    </location>
</feature>
<evidence type="ECO:0000313" key="13">
    <source>
        <dbReference type="EMBL" id="KAA0163772.1"/>
    </source>
</evidence>
<evidence type="ECO:0000256" key="2">
    <source>
        <dbReference type="ARBA" id="ARBA00022448"/>
    </source>
</evidence>
<dbReference type="GO" id="GO:0016020">
    <property type="term" value="C:membrane"/>
    <property type="evidence" value="ECO:0007669"/>
    <property type="project" value="UniProtKB-SubCell"/>
</dbReference>
<keyword evidence="6 11" id="KW-1133">Transmembrane helix</keyword>
<evidence type="ECO:0000256" key="6">
    <source>
        <dbReference type="ARBA" id="ARBA00022989"/>
    </source>
</evidence>
<organism evidence="13 14">
    <name type="scientific">Cafeteria roenbergensis</name>
    <name type="common">Marine flagellate</name>
    <dbReference type="NCBI Taxonomy" id="33653"/>
    <lineage>
        <taxon>Eukaryota</taxon>
        <taxon>Sar</taxon>
        <taxon>Stramenopiles</taxon>
        <taxon>Bigyra</taxon>
        <taxon>Opalozoa</taxon>
        <taxon>Bicosoecida</taxon>
        <taxon>Cafeteriaceae</taxon>
        <taxon>Cafeteria</taxon>
    </lineage>
</organism>
<feature type="transmembrane region" description="Helical" evidence="11">
    <location>
        <begin position="506"/>
        <end position="526"/>
    </location>
</feature>
<dbReference type="AlphaFoldDB" id="A0A5A8DEI1"/>
<reference evidence="13 14" key="1">
    <citation type="submission" date="2019-07" db="EMBL/GenBank/DDBJ databases">
        <title>Genomes of Cafeteria roenbergensis.</title>
        <authorList>
            <person name="Fischer M.G."/>
            <person name="Hackl T."/>
            <person name="Roman M."/>
        </authorList>
    </citation>
    <scope>NUCLEOTIDE SEQUENCE [LARGE SCALE GENOMIC DNA]</scope>
    <source>
        <strain evidence="13 14">Cflag</strain>
    </source>
</reference>
<evidence type="ECO:0000256" key="1">
    <source>
        <dbReference type="ARBA" id="ARBA00004141"/>
    </source>
</evidence>
<accession>A0A5A8DEI1</accession>
<evidence type="ECO:0000313" key="14">
    <source>
        <dbReference type="Proteomes" id="UP000325113"/>
    </source>
</evidence>
<feature type="transmembrane region" description="Helical" evidence="11">
    <location>
        <begin position="538"/>
        <end position="560"/>
    </location>
</feature>
<keyword evidence="8 11" id="KW-0472">Membrane</keyword>
<evidence type="ECO:0000259" key="12">
    <source>
        <dbReference type="Pfam" id="PF00999"/>
    </source>
</evidence>
<comment type="caution">
    <text evidence="13">The sequence shown here is derived from an EMBL/GenBank/DDBJ whole genome shotgun (WGS) entry which is preliminary data.</text>
</comment>
<evidence type="ECO:0000256" key="9">
    <source>
        <dbReference type="SAM" id="Coils"/>
    </source>
</evidence>
<dbReference type="InterPro" id="IPR006153">
    <property type="entry name" value="Cation/H_exchanger_TM"/>
</dbReference>
<dbReference type="InterPro" id="IPR045158">
    <property type="entry name" value="KEA4/5/6-like"/>
</dbReference>
<feature type="region of interest" description="Disordered" evidence="10">
    <location>
        <begin position="895"/>
        <end position="925"/>
    </location>
</feature>
<feature type="coiled-coil region" evidence="9">
    <location>
        <begin position="151"/>
        <end position="179"/>
    </location>
</feature>
<feature type="transmembrane region" description="Helical" evidence="11">
    <location>
        <begin position="673"/>
        <end position="697"/>
    </location>
</feature>
<feature type="compositionally biased region" description="Basic and acidic residues" evidence="10">
    <location>
        <begin position="84"/>
        <end position="107"/>
    </location>
</feature>
<dbReference type="Pfam" id="PF00999">
    <property type="entry name" value="Na_H_Exchanger"/>
    <property type="match status" value="2"/>
</dbReference>
<feature type="domain" description="Cation/H+ exchanger transmembrane" evidence="12">
    <location>
        <begin position="682"/>
        <end position="874"/>
    </location>
</feature>
<feature type="compositionally biased region" description="Basic and acidic residues" evidence="10">
    <location>
        <begin position="278"/>
        <end position="289"/>
    </location>
</feature>
<sequence length="951" mass="96891">MPASAGSAEEWEEQISTVQRGLETLLRESTEDLNRANSTLQRTVAEDDDEEDEVDLPPPAGTTASAGAQGNSPSAGGPGVGVDRQSKDSRGGHHRPEVTVVKAEPEPTHPGSDGQLLSPDGAPAGTDGVAWGLDCAAAHPSARRLCPCGRMSALAEENKRLKESLAAEARERLEELTDLSKHVAEVLRGFASSRKELREKDLAIHEQEEEDEAMARAHAIMEALETVEYETGMVKLADGTAMLFHDAKQEAEDILLEVSERAKERAKERAAEAMQAEEDAHRAGDDKSAADSPPGDGAGDHEAADSGVPTETPADLPGAASEGTTPEDRDSAPSTPVSTPPSLDGEAEPDADATPDSSEPERPEGQPATNPDATSLPGPDATSAAGGNAGQEAGAGSRPDGGKGGGREPQPAALVGAPPSFGYLLGGAIAGPSGLGLVSNLEQVGTVAQFGVVFPLFANGLQFHLKDHARFHKQAAISALVLSASLMGLFALLGITTGLVSGVTEGVLVGLAASVCSPGVAIANLVHLGHLTRTAGHIGTGIMAAQDLLMGLLLSLPHALAPYLQQQRKGEAAHHRFSAAGGHSHPMPSPAAGHGAGSSIGRSLAAAGAGAWQAATDATSAFGFASGPSGAHGRRLADATAASLHGSHSDAASHPAGADGSLALADNPSVSPVFLAAGALLKSAAAFVLVALLTALVSRRVVPSVVDFLGQRGQQRDVHLLALVGLCMVLGVATEAAGLSLEMGAFFAGLMVAGAKDIERVMKAVDPLAQVFSGMFFASIGLVISPSYVVAKAPVILSAIAVLFVVKTLLLFAVTRWLGFETRHAVVTAVALAQVSEYSLIFTGKAHAIGLLSRATYLRWMTATIGALVTSPLLARTAPLLLKALGVTSNASPARPARTAVRNGAAAPTTDSGSESGADPPLASSGKGAVAAASATTQSWQAVAVLCRFSR</sequence>
<feature type="transmembrane region" description="Helical" evidence="11">
    <location>
        <begin position="795"/>
        <end position="814"/>
    </location>
</feature>
<keyword evidence="7" id="KW-0406">Ion transport</keyword>
<feature type="transmembrane region" description="Helical" evidence="11">
    <location>
        <begin position="477"/>
        <end position="500"/>
    </location>
</feature>
<dbReference type="Proteomes" id="UP000325113">
    <property type="component" value="Unassembled WGS sequence"/>
</dbReference>
<feature type="compositionally biased region" description="Acidic residues" evidence="10">
    <location>
        <begin position="46"/>
        <end position="55"/>
    </location>
</feature>
<keyword evidence="9" id="KW-0175">Coiled coil</keyword>
<feature type="transmembrane region" description="Helical" evidence="11">
    <location>
        <begin position="718"/>
        <end position="733"/>
    </location>
</feature>
<keyword evidence="3" id="KW-0050">Antiport</keyword>
<evidence type="ECO:0000256" key="7">
    <source>
        <dbReference type="ARBA" id="ARBA00023065"/>
    </source>
</evidence>
<feature type="compositionally biased region" description="Low complexity" evidence="10">
    <location>
        <begin position="332"/>
        <end position="342"/>
    </location>
</feature>
<evidence type="ECO:0000256" key="11">
    <source>
        <dbReference type="SAM" id="Phobius"/>
    </source>
</evidence>
<dbReference type="InterPro" id="IPR038770">
    <property type="entry name" value="Na+/solute_symporter_sf"/>
</dbReference>
<proteinExistence type="predicted"/>
<gene>
    <name evidence="13" type="ORF">FNF31_02626</name>
</gene>
<feature type="transmembrane region" description="Helical" evidence="11">
    <location>
        <begin position="447"/>
        <end position="465"/>
    </location>
</feature>
<feature type="domain" description="Cation/H+ exchanger transmembrane" evidence="12">
    <location>
        <begin position="415"/>
        <end position="566"/>
    </location>
</feature>
<feature type="transmembrane region" description="Helical" evidence="11">
    <location>
        <begin position="767"/>
        <end position="789"/>
    </location>
</feature>
<name>A0A5A8DEI1_CAFRO</name>
<dbReference type="PANTHER" id="PTHR16254">
    <property type="entry name" value="POTASSIUM/PROTON ANTIPORTER-RELATED"/>
    <property type="match status" value="1"/>
</dbReference>
<keyword evidence="5" id="KW-0732">Signal</keyword>
<keyword evidence="4 11" id="KW-0812">Transmembrane</keyword>
<dbReference type="PANTHER" id="PTHR16254:SF14">
    <property type="entry name" value="TRANSMEMBRANE AND COILED-COIL DOMAIN-CONTAINING PROTEIN 3"/>
    <property type="match status" value="1"/>
</dbReference>
<keyword evidence="2" id="KW-0813">Transport</keyword>